<comment type="function">
    <text evidence="4">Isomerase that catalyzes the conversion of deoxy-ribose 1-phosphate (dRib-1-P) and ribose 1-phosphate (Rib-1-P) to deoxy-ribose 5-phosphate (dRib-5-P) and ribose 5-phosphate (Rib-5-P), respectively.</text>
</comment>
<feature type="binding site" evidence="4">
    <location>
        <position position="296"/>
    </location>
    <ligand>
        <name>Mn(2+)</name>
        <dbReference type="ChEBI" id="CHEBI:29035"/>
        <label>2</label>
    </ligand>
</feature>
<comment type="pathway">
    <text evidence="4">Carbohydrate degradation; 2-deoxy-D-ribose 1-phosphate degradation; D-glyceraldehyde 3-phosphate and acetaldehyde from 2-deoxy-alpha-D-ribose 1-phosphate: step 1/2.</text>
</comment>
<dbReference type="InterPro" id="IPR010045">
    <property type="entry name" value="DeoB"/>
</dbReference>
<gene>
    <name evidence="4" type="primary">deoB</name>
    <name evidence="7" type="ORF">ACFPOU_01530</name>
</gene>
<evidence type="ECO:0000256" key="1">
    <source>
        <dbReference type="ARBA" id="ARBA00010373"/>
    </source>
</evidence>
<dbReference type="RefSeq" id="WP_379716138.1">
    <property type="nucleotide sequence ID" value="NZ_JBHSMS010000006.1"/>
</dbReference>
<comment type="subcellular location">
    <subcellularLocation>
        <location evidence="4">Cytoplasm</location>
    </subcellularLocation>
</comment>
<feature type="binding site" evidence="4">
    <location>
        <position position="337"/>
    </location>
    <ligand>
        <name>Mn(2+)</name>
        <dbReference type="ChEBI" id="CHEBI:29035"/>
        <label>1</label>
    </ligand>
</feature>
<feature type="binding site" evidence="4">
    <location>
        <position position="301"/>
    </location>
    <ligand>
        <name>Mn(2+)</name>
        <dbReference type="ChEBI" id="CHEBI:29035"/>
        <label>2</label>
    </ligand>
</feature>
<reference evidence="8" key="1">
    <citation type="journal article" date="2019" name="Int. J. Syst. Evol. Microbiol.">
        <title>The Global Catalogue of Microorganisms (GCM) 10K type strain sequencing project: providing services to taxonomists for standard genome sequencing and annotation.</title>
        <authorList>
            <consortium name="The Broad Institute Genomics Platform"/>
            <consortium name="The Broad Institute Genome Sequencing Center for Infectious Disease"/>
            <person name="Wu L."/>
            <person name="Ma J."/>
        </authorList>
    </citation>
    <scope>NUCLEOTIDE SEQUENCE [LARGE SCALE GENOMIC DNA]</scope>
    <source>
        <strain evidence="8">CCUG 38813</strain>
    </source>
</reference>
<dbReference type="InterPro" id="IPR024052">
    <property type="entry name" value="Phosphopentomutase_DeoB_cap_sf"/>
</dbReference>
<keyword evidence="4 7" id="KW-0413">Isomerase</keyword>
<dbReference type="GO" id="GO:0008973">
    <property type="term" value="F:phosphopentomutase activity"/>
    <property type="evidence" value="ECO:0007669"/>
    <property type="project" value="UniProtKB-EC"/>
</dbReference>
<keyword evidence="4" id="KW-0963">Cytoplasm</keyword>
<organism evidence="7 8">
    <name type="scientific">Massilia jejuensis</name>
    <dbReference type="NCBI Taxonomy" id="648894"/>
    <lineage>
        <taxon>Bacteria</taxon>
        <taxon>Pseudomonadati</taxon>
        <taxon>Pseudomonadota</taxon>
        <taxon>Betaproteobacteria</taxon>
        <taxon>Burkholderiales</taxon>
        <taxon>Oxalobacteraceae</taxon>
        <taxon>Telluria group</taxon>
        <taxon>Massilia</taxon>
    </lineage>
</organism>
<dbReference type="SUPFAM" id="SSF53649">
    <property type="entry name" value="Alkaline phosphatase-like"/>
    <property type="match status" value="1"/>
</dbReference>
<comment type="catalytic activity">
    <reaction evidence="4">
        <text>alpha-D-ribose 1-phosphate = D-ribose 5-phosphate</text>
        <dbReference type="Rhea" id="RHEA:18793"/>
        <dbReference type="ChEBI" id="CHEBI:57720"/>
        <dbReference type="ChEBI" id="CHEBI:78346"/>
        <dbReference type="EC" id="5.4.2.7"/>
    </reaction>
</comment>
<dbReference type="InterPro" id="IPR006124">
    <property type="entry name" value="Metalloenzyme"/>
</dbReference>
<comment type="caution">
    <text evidence="7">The sequence shown here is derived from an EMBL/GenBank/DDBJ whole genome shotgun (WGS) entry which is preliminary data.</text>
</comment>
<dbReference type="PANTHER" id="PTHR21110">
    <property type="entry name" value="PHOSPHOPENTOMUTASE"/>
    <property type="match status" value="1"/>
</dbReference>
<dbReference type="Gene3D" id="3.30.70.1250">
    <property type="entry name" value="Phosphopentomutase"/>
    <property type="match status" value="1"/>
</dbReference>
<accession>A0ABW0PAZ0</accession>
<comment type="cofactor">
    <cofactor evidence="4">
        <name>Mn(2+)</name>
        <dbReference type="ChEBI" id="CHEBI:29035"/>
    </cofactor>
    <text evidence="4">Binds 2 manganese ions.</text>
</comment>
<keyword evidence="2 4" id="KW-0479">Metal-binding</keyword>
<dbReference type="PANTHER" id="PTHR21110:SF0">
    <property type="entry name" value="PHOSPHOPENTOMUTASE"/>
    <property type="match status" value="1"/>
</dbReference>
<feature type="binding site" evidence="4">
    <location>
        <position position="10"/>
    </location>
    <ligand>
        <name>Mn(2+)</name>
        <dbReference type="ChEBI" id="CHEBI:29035"/>
        <label>1</label>
    </ligand>
</feature>
<dbReference type="Proteomes" id="UP001596031">
    <property type="component" value="Unassembled WGS sequence"/>
</dbReference>
<feature type="binding site" evidence="4">
    <location>
        <position position="338"/>
    </location>
    <ligand>
        <name>Mn(2+)</name>
        <dbReference type="ChEBI" id="CHEBI:29035"/>
        <label>1</label>
    </ligand>
</feature>
<feature type="binding site" evidence="4">
    <location>
        <position position="349"/>
    </location>
    <ligand>
        <name>Mn(2+)</name>
        <dbReference type="ChEBI" id="CHEBI:29035"/>
        <label>2</label>
    </ligand>
</feature>
<proteinExistence type="inferred from homology"/>
<dbReference type="Gene3D" id="3.40.720.10">
    <property type="entry name" value="Alkaline Phosphatase, subunit A"/>
    <property type="match status" value="1"/>
</dbReference>
<dbReference type="CDD" id="cd16009">
    <property type="entry name" value="PPM"/>
    <property type="match status" value="1"/>
</dbReference>
<dbReference type="PIRSF" id="PIRSF001491">
    <property type="entry name" value="Ppentomutase"/>
    <property type="match status" value="1"/>
</dbReference>
<name>A0ABW0PAZ0_9BURK</name>
<dbReference type="NCBIfam" id="TIGR01696">
    <property type="entry name" value="deoB"/>
    <property type="match status" value="1"/>
</dbReference>
<evidence type="ECO:0000256" key="3">
    <source>
        <dbReference type="ARBA" id="ARBA00023211"/>
    </source>
</evidence>
<keyword evidence="3 4" id="KW-0464">Manganese</keyword>
<dbReference type="SUPFAM" id="SSF143856">
    <property type="entry name" value="DeoB insert domain-like"/>
    <property type="match status" value="1"/>
</dbReference>
<dbReference type="NCBIfam" id="NF003766">
    <property type="entry name" value="PRK05362.1"/>
    <property type="match status" value="1"/>
</dbReference>
<protein>
    <recommendedName>
        <fullName evidence="4 5">Phosphopentomutase</fullName>
        <ecNumber evidence="4 5">5.4.2.7</ecNumber>
    </recommendedName>
    <alternativeName>
        <fullName evidence="4">Phosphodeoxyribomutase</fullName>
    </alternativeName>
</protein>
<evidence type="ECO:0000259" key="6">
    <source>
        <dbReference type="Pfam" id="PF01676"/>
    </source>
</evidence>
<feature type="domain" description="Metalloenzyme" evidence="6">
    <location>
        <begin position="3"/>
        <end position="388"/>
    </location>
</feature>
<dbReference type="Pfam" id="PF01676">
    <property type="entry name" value="Metalloenzyme"/>
    <property type="match status" value="1"/>
</dbReference>
<dbReference type="EC" id="5.4.2.7" evidence="4 5"/>
<evidence type="ECO:0000256" key="2">
    <source>
        <dbReference type="ARBA" id="ARBA00022723"/>
    </source>
</evidence>
<keyword evidence="8" id="KW-1185">Reference proteome</keyword>
<evidence type="ECO:0000256" key="4">
    <source>
        <dbReference type="HAMAP-Rule" id="MF_00740"/>
    </source>
</evidence>
<sequence length="397" mass="42700">MSRAFILLLDSFGLGALPDADKYGDTGANTFGHIAAWAAKEGKPMSLPNLERLGLAAAAHKACGEWAPGFDRRDGFTGAWGVAREQSTGKDTQSGHWEIAGVPVLFDWGYFPKTVPSFPPALTDELQALTGVPGWLGNCHASGTTIIDKLGDEHVASGKPILYTSADSVLQIAAHEAHFGLDRLYAVCEAAYELVKPYNIGRVIARPFLGEKGKYKRTSNRHDYAVPPTAPTLLDHVADEGGEVIALGKISDIFAAQGVTRLIKGVDNMALFDRLLEVADEAPEKSLSFVNFVDFDMHFGHRRDVAGYSNALHELDARLPEFMARLKDGDLVVITADHGCDPTAPGSDHTREHIPMIFFGPNVAPRELPIAPTFSDIGATLAKHLGVKPLSNGTALL</sequence>
<evidence type="ECO:0000313" key="8">
    <source>
        <dbReference type="Proteomes" id="UP001596031"/>
    </source>
</evidence>
<comment type="catalytic activity">
    <reaction evidence="4">
        <text>2-deoxy-alpha-D-ribose 1-phosphate = 2-deoxy-D-ribose 5-phosphate</text>
        <dbReference type="Rhea" id="RHEA:27658"/>
        <dbReference type="ChEBI" id="CHEBI:57259"/>
        <dbReference type="ChEBI" id="CHEBI:62877"/>
        <dbReference type="EC" id="5.4.2.7"/>
    </reaction>
</comment>
<comment type="similarity">
    <text evidence="1 4">Belongs to the phosphopentomutase family.</text>
</comment>
<dbReference type="InterPro" id="IPR017850">
    <property type="entry name" value="Alkaline_phosphatase_core_sf"/>
</dbReference>
<evidence type="ECO:0000313" key="7">
    <source>
        <dbReference type="EMBL" id="MFC5509804.1"/>
    </source>
</evidence>
<dbReference type="EMBL" id="JBHSMS010000006">
    <property type="protein sequence ID" value="MFC5509804.1"/>
    <property type="molecule type" value="Genomic_DNA"/>
</dbReference>
<evidence type="ECO:0000256" key="5">
    <source>
        <dbReference type="NCBIfam" id="TIGR01696"/>
    </source>
</evidence>
<dbReference type="HAMAP" id="MF_00740">
    <property type="entry name" value="Phosphopentomut"/>
    <property type="match status" value="1"/>
</dbReference>